<evidence type="ECO:0000313" key="3">
    <source>
        <dbReference type="Proteomes" id="UP000028607"/>
    </source>
</evidence>
<comment type="caution">
    <text evidence="2">The sequence shown here is derived from an EMBL/GenBank/DDBJ whole genome shotgun (WGS) entry which is preliminary data.</text>
</comment>
<dbReference type="AlphaFoldDB" id="A0A085TSX8"/>
<dbReference type="Pfam" id="PF02698">
    <property type="entry name" value="DUF218"/>
    <property type="match status" value="1"/>
</dbReference>
<dbReference type="InterPro" id="IPR051599">
    <property type="entry name" value="Cell_Envelope_Assoc"/>
</dbReference>
<protein>
    <recommendedName>
        <fullName evidence="1">DUF218 domain-containing protein</fullName>
    </recommendedName>
</protein>
<dbReference type="Gene3D" id="3.40.50.620">
    <property type="entry name" value="HUPs"/>
    <property type="match status" value="1"/>
</dbReference>
<dbReference type="STRING" id="1317124.DW2_16395"/>
<dbReference type="PANTHER" id="PTHR30336:SF20">
    <property type="entry name" value="DUF218 DOMAIN-CONTAINING PROTEIN"/>
    <property type="match status" value="1"/>
</dbReference>
<name>A0A085TSX8_9RHOB</name>
<reference evidence="2 3" key="2">
    <citation type="journal article" date="2015" name="Antonie Van Leeuwenhoek">
        <title>Thioclava indica sp. nov., isolated from surface seawater of the Indian Ocean.</title>
        <authorList>
            <person name="Liu Y."/>
            <person name="Lai Q."/>
            <person name="Du J."/>
            <person name="Xu H."/>
            <person name="Jiang L."/>
            <person name="Shao Z."/>
        </authorList>
    </citation>
    <scope>NUCLEOTIDE SEQUENCE [LARGE SCALE GENOMIC DNA]</scope>
    <source>
        <strain evidence="2 3">13D2W-2</strain>
    </source>
</reference>
<feature type="domain" description="DUF218" evidence="1">
    <location>
        <begin position="3"/>
        <end position="119"/>
    </location>
</feature>
<dbReference type="GO" id="GO:0005886">
    <property type="term" value="C:plasma membrane"/>
    <property type="evidence" value="ECO:0007669"/>
    <property type="project" value="TreeGrafter"/>
</dbReference>
<reference evidence="3" key="1">
    <citation type="submission" date="2013-04" db="EMBL/GenBank/DDBJ databases">
        <title>Thioclava sp. 13D2W-2 Genome Sequencing.</title>
        <authorList>
            <person name="Lai Q."/>
            <person name="Li G."/>
            <person name="Shao Z."/>
        </authorList>
    </citation>
    <scope>NUCLEOTIDE SEQUENCE [LARGE SCALE GENOMIC DNA]</scope>
    <source>
        <strain evidence="3">13D2W-2</strain>
    </source>
</reference>
<keyword evidence="3" id="KW-1185">Reference proteome</keyword>
<sequence length="154" mass="16703">MSTILILGAAVWPDGRPSPALERRTAHALSLWRAGAGSRIVCCGGLGRHAPSEAEVMARLLQEAGVPAEAILREERSTSTYENIAFARACLAEPRVVIVTDPYHAPRAVVIARRLGLEPRADCPDHRASPKARAREGFAWIKLGWWLLRGAPAP</sequence>
<proteinExistence type="predicted"/>
<evidence type="ECO:0000313" key="2">
    <source>
        <dbReference type="EMBL" id="KFE33825.1"/>
    </source>
</evidence>
<organism evidence="2 3">
    <name type="scientific">Thioclava atlantica</name>
    <dbReference type="NCBI Taxonomy" id="1317124"/>
    <lineage>
        <taxon>Bacteria</taxon>
        <taxon>Pseudomonadati</taxon>
        <taxon>Pseudomonadota</taxon>
        <taxon>Alphaproteobacteria</taxon>
        <taxon>Rhodobacterales</taxon>
        <taxon>Paracoccaceae</taxon>
        <taxon>Thioclava</taxon>
    </lineage>
</organism>
<dbReference type="CDD" id="cd06259">
    <property type="entry name" value="YdcF-like"/>
    <property type="match status" value="1"/>
</dbReference>
<dbReference type="Proteomes" id="UP000028607">
    <property type="component" value="Unassembled WGS sequence"/>
</dbReference>
<dbReference type="PANTHER" id="PTHR30336">
    <property type="entry name" value="INNER MEMBRANE PROTEIN, PROBABLE PERMEASE"/>
    <property type="match status" value="1"/>
</dbReference>
<dbReference type="InterPro" id="IPR003848">
    <property type="entry name" value="DUF218"/>
</dbReference>
<dbReference type="InterPro" id="IPR014729">
    <property type="entry name" value="Rossmann-like_a/b/a_fold"/>
</dbReference>
<gene>
    <name evidence="2" type="ORF">DW2_16395</name>
</gene>
<dbReference type="RefSeq" id="WP_038148195.1">
    <property type="nucleotide sequence ID" value="NZ_AQRC01000015.1"/>
</dbReference>
<dbReference type="PATRIC" id="fig|1317124.6.peg.3302"/>
<accession>A0A085TSX8</accession>
<dbReference type="SUPFAM" id="SSF53807">
    <property type="entry name" value="Helical backbone' metal receptor"/>
    <property type="match status" value="1"/>
</dbReference>
<dbReference type="EMBL" id="AQRC01000015">
    <property type="protein sequence ID" value="KFE33825.1"/>
    <property type="molecule type" value="Genomic_DNA"/>
</dbReference>
<dbReference type="eggNOG" id="COG1434">
    <property type="taxonomic scope" value="Bacteria"/>
</dbReference>
<dbReference type="OrthoDB" id="9809813at2"/>
<evidence type="ECO:0000259" key="1">
    <source>
        <dbReference type="Pfam" id="PF02698"/>
    </source>
</evidence>